<dbReference type="Proteomes" id="UP000772434">
    <property type="component" value="Unassembled WGS sequence"/>
</dbReference>
<keyword evidence="2" id="KW-1185">Reference proteome</keyword>
<dbReference type="OrthoDB" id="8922241at2759"/>
<evidence type="ECO:0000313" key="1">
    <source>
        <dbReference type="EMBL" id="KAF9071173.1"/>
    </source>
</evidence>
<evidence type="ECO:0000313" key="2">
    <source>
        <dbReference type="Proteomes" id="UP000772434"/>
    </source>
</evidence>
<protein>
    <submittedName>
        <fullName evidence="1">Uncharacterized protein</fullName>
    </submittedName>
</protein>
<gene>
    <name evidence="1" type="ORF">BDP27DRAFT_1322466</name>
</gene>
<dbReference type="EMBL" id="JADNRY010000034">
    <property type="protein sequence ID" value="KAF9071173.1"/>
    <property type="molecule type" value="Genomic_DNA"/>
</dbReference>
<name>A0A9P5PXQ8_9AGAR</name>
<reference evidence="1" key="1">
    <citation type="submission" date="2020-11" db="EMBL/GenBank/DDBJ databases">
        <authorList>
            <consortium name="DOE Joint Genome Institute"/>
            <person name="Ahrendt S."/>
            <person name="Riley R."/>
            <person name="Andreopoulos W."/>
            <person name="Labutti K."/>
            <person name="Pangilinan J."/>
            <person name="Ruiz-Duenas F.J."/>
            <person name="Barrasa J.M."/>
            <person name="Sanchez-Garcia M."/>
            <person name="Camarero S."/>
            <person name="Miyauchi S."/>
            <person name="Serrano A."/>
            <person name="Linde D."/>
            <person name="Babiker R."/>
            <person name="Drula E."/>
            <person name="Ayuso-Fernandez I."/>
            <person name="Pacheco R."/>
            <person name="Padilla G."/>
            <person name="Ferreira P."/>
            <person name="Barriuso J."/>
            <person name="Kellner H."/>
            <person name="Castanera R."/>
            <person name="Alfaro M."/>
            <person name="Ramirez L."/>
            <person name="Pisabarro A.G."/>
            <person name="Kuo A."/>
            <person name="Tritt A."/>
            <person name="Lipzen A."/>
            <person name="He G."/>
            <person name="Yan M."/>
            <person name="Ng V."/>
            <person name="Cullen D."/>
            <person name="Martin F."/>
            <person name="Rosso M.-N."/>
            <person name="Henrissat B."/>
            <person name="Hibbett D."/>
            <person name="Martinez A.T."/>
            <person name="Grigoriev I.V."/>
        </authorList>
    </citation>
    <scope>NUCLEOTIDE SEQUENCE</scope>
    <source>
        <strain evidence="1">AH 40177</strain>
    </source>
</reference>
<proteinExistence type="predicted"/>
<organism evidence="1 2">
    <name type="scientific">Rhodocollybia butyracea</name>
    <dbReference type="NCBI Taxonomy" id="206335"/>
    <lineage>
        <taxon>Eukaryota</taxon>
        <taxon>Fungi</taxon>
        <taxon>Dikarya</taxon>
        <taxon>Basidiomycota</taxon>
        <taxon>Agaricomycotina</taxon>
        <taxon>Agaricomycetes</taxon>
        <taxon>Agaricomycetidae</taxon>
        <taxon>Agaricales</taxon>
        <taxon>Marasmiineae</taxon>
        <taxon>Omphalotaceae</taxon>
        <taxon>Rhodocollybia</taxon>
    </lineage>
</organism>
<sequence>MPDFQRHLKTHLRADKDDQTQGWWCKGVRVESRHEVNQHARDVNSKKVIGDDAEMYSFHDHMRVGGCLQTFSRRDALKRHLQNENGKCVGVIAWGVGENN</sequence>
<comment type="caution">
    <text evidence="1">The sequence shown here is derived from an EMBL/GenBank/DDBJ whole genome shotgun (WGS) entry which is preliminary data.</text>
</comment>
<accession>A0A9P5PXQ8</accession>
<dbReference type="AlphaFoldDB" id="A0A9P5PXQ8"/>